<protein>
    <recommendedName>
        <fullName evidence="1">diguanylate cyclase</fullName>
        <ecNumber evidence="1">2.7.7.65</ecNumber>
    </recommendedName>
</protein>
<dbReference type="PANTHER" id="PTHR45138:SF9">
    <property type="entry name" value="DIGUANYLATE CYCLASE DGCM-RELATED"/>
    <property type="match status" value="1"/>
</dbReference>
<proteinExistence type="predicted"/>
<dbReference type="AlphaFoldDB" id="A0AAF1K3P1"/>
<gene>
    <name evidence="5" type="ORF">PR017_15445</name>
</gene>
<keyword evidence="3" id="KW-0812">Transmembrane</keyword>
<dbReference type="InterPro" id="IPR043128">
    <property type="entry name" value="Rev_trsase/Diguanyl_cyclase"/>
</dbReference>
<dbReference type="SMART" id="SM00267">
    <property type="entry name" value="GGDEF"/>
    <property type="match status" value="1"/>
</dbReference>
<keyword evidence="3" id="KW-1133">Transmembrane helix</keyword>
<dbReference type="EC" id="2.7.7.65" evidence="1"/>
<dbReference type="InterPro" id="IPR000160">
    <property type="entry name" value="GGDEF_dom"/>
</dbReference>
<evidence type="ECO:0000256" key="1">
    <source>
        <dbReference type="ARBA" id="ARBA00012528"/>
    </source>
</evidence>
<dbReference type="Pfam" id="PF00990">
    <property type="entry name" value="GGDEF"/>
    <property type="match status" value="1"/>
</dbReference>
<organism evidence="5 6">
    <name type="scientific">Rhizobium tumorigenes</name>
    <dbReference type="NCBI Taxonomy" id="2041385"/>
    <lineage>
        <taxon>Bacteria</taxon>
        <taxon>Pseudomonadati</taxon>
        <taxon>Pseudomonadota</taxon>
        <taxon>Alphaproteobacteria</taxon>
        <taxon>Hyphomicrobiales</taxon>
        <taxon>Rhizobiaceae</taxon>
        <taxon>Rhizobium/Agrobacterium group</taxon>
        <taxon>Rhizobium</taxon>
    </lineage>
</organism>
<dbReference type="CDD" id="cd01949">
    <property type="entry name" value="GGDEF"/>
    <property type="match status" value="1"/>
</dbReference>
<dbReference type="RefSeq" id="WP_111222098.1">
    <property type="nucleotide sequence ID" value="NZ_CP117255.1"/>
</dbReference>
<dbReference type="PROSITE" id="PS50887">
    <property type="entry name" value="GGDEF"/>
    <property type="match status" value="1"/>
</dbReference>
<dbReference type="Proteomes" id="UP000249499">
    <property type="component" value="Chromosome"/>
</dbReference>
<evidence type="ECO:0000256" key="3">
    <source>
        <dbReference type="SAM" id="Phobius"/>
    </source>
</evidence>
<feature type="transmembrane region" description="Helical" evidence="3">
    <location>
        <begin position="305"/>
        <end position="329"/>
    </location>
</feature>
<dbReference type="KEGG" id="rtu:PR017_15445"/>
<accession>A0AAF1K3P1</accession>
<comment type="catalytic activity">
    <reaction evidence="2">
        <text>2 GTP = 3',3'-c-di-GMP + 2 diphosphate</text>
        <dbReference type="Rhea" id="RHEA:24898"/>
        <dbReference type="ChEBI" id="CHEBI:33019"/>
        <dbReference type="ChEBI" id="CHEBI:37565"/>
        <dbReference type="ChEBI" id="CHEBI:58805"/>
        <dbReference type="EC" id="2.7.7.65"/>
    </reaction>
</comment>
<dbReference type="SUPFAM" id="SSF55073">
    <property type="entry name" value="Nucleotide cyclase"/>
    <property type="match status" value="1"/>
</dbReference>
<feature type="domain" description="GGDEF" evidence="4">
    <location>
        <begin position="381"/>
        <end position="517"/>
    </location>
</feature>
<dbReference type="Gene3D" id="3.30.70.270">
    <property type="match status" value="1"/>
</dbReference>
<keyword evidence="3" id="KW-0472">Membrane</keyword>
<dbReference type="GO" id="GO:0052621">
    <property type="term" value="F:diguanylate cyclase activity"/>
    <property type="evidence" value="ECO:0007669"/>
    <property type="project" value="UniProtKB-EC"/>
</dbReference>
<evidence type="ECO:0000313" key="5">
    <source>
        <dbReference type="EMBL" id="WFR95173.1"/>
    </source>
</evidence>
<evidence type="ECO:0000313" key="6">
    <source>
        <dbReference type="Proteomes" id="UP000249499"/>
    </source>
</evidence>
<dbReference type="InterPro" id="IPR029787">
    <property type="entry name" value="Nucleotide_cyclase"/>
</dbReference>
<dbReference type="PANTHER" id="PTHR45138">
    <property type="entry name" value="REGULATORY COMPONENTS OF SENSORY TRANSDUCTION SYSTEM"/>
    <property type="match status" value="1"/>
</dbReference>
<reference evidence="5 6" key="1">
    <citation type="journal article" date="2018" name="Sci. Rep.">
        <title>Rhizobium tumorigenes sp. nov., a novel plant tumorigenic bacterium isolated from cane gall tumors on thornless blackberry.</title>
        <authorList>
            <person name="Kuzmanovi N."/>
            <person name="Smalla K."/>
            <person name="Gronow S."/>
            <person name="PuBawska J."/>
        </authorList>
    </citation>
    <scope>NUCLEOTIDE SEQUENCE [LARGE SCALE GENOMIC DNA]</scope>
    <source>
        <strain evidence="5 6">1078</strain>
    </source>
</reference>
<dbReference type="EMBL" id="CP117255">
    <property type="protein sequence ID" value="WFR95173.1"/>
    <property type="molecule type" value="Genomic_DNA"/>
</dbReference>
<dbReference type="NCBIfam" id="TIGR00254">
    <property type="entry name" value="GGDEF"/>
    <property type="match status" value="1"/>
</dbReference>
<sequence>MQFQTIKKTVLAAILLPFAFMMAAGLLLIASSFEQYRTLEADRLVAEMLADGGAIASTEIPAEMVATQAFLLDRSPDTTTAMRSTRDAVDNARKRFFARLPSADKFSGGINGQLSRLRSGYSRIVGLRSAIDDGRYGRQVNVGYIYRQAALRQLGLGDSLSALIHDPLLLRKSNELMSILLTYHGELVVNNIGSHYLEQIGFSAMSREQLLQGDVTRRLGTDRLRFHTSSPVIRGIIDFLNQPGEKRADVYSQAILSGVLRPTPELRDLWTVAEEGRLAFLRQNILTVTQDLRDTGDELSRRAHYHLLAVVGLALILALLAAIVGGLAVKGMRLLDRLTREREELVTELRSASQTDLLTGLYNRRGFEAAAEALLGKDRARPVAVVLFDLDHFKKINDQHGHDVGDDVLRQVADIAKRNFRGVDLLVRHGGEEFLALLPDASKDEAASVAERVRRAVQDARIPLPDGGVVDITASFGCAARTYSAHGDHFEDLIKKADMALYAAKASGRNYVATSGIVERRRSNPA</sequence>
<dbReference type="FunFam" id="3.30.70.270:FF:000001">
    <property type="entry name" value="Diguanylate cyclase domain protein"/>
    <property type="match status" value="1"/>
</dbReference>
<dbReference type="InterPro" id="IPR050469">
    <property type="entry name" value="Diguanylate_Cyclase"/>
</dbReference>
<evidence type="ECO:0000259" key="4">
    <source>
        <dbReference type="PROSITE" id="PS50887"/>
    </source>
</evidence>
<evidence type="ECO:0000256" key="2">
    <source>
        <dbReference type="ARBA" id="ARBA00034247"/>
    </source>
</evidence>
<reference evidence="6" key="2">
    <citation type="journal article" date="2023" name="MicrobiologyOpen">
        <title>Genomics of the tumorigenes clade of the family Rhizobiaceae and description of Rhizobium rhododendri sp. nov.</title>
        <authorList>
            <person name="Kuzmanovic N."/>
            <person name="diCenzo G.C."/>
            <person name="Bunk B."/>
            <person name="Sproeer C."/>
            <person name="Fruehling A."/>
            <person name="Neumann-Schaal M."/>
            <person name="Overmann J."/>
            <person name="Smalla K."/>
        </authorList>
    </citation>
    <scope>NUCLEOTIDE SEQUENCE [LARGE SCALE GENOMIC DNA]</scope>
    <source>
        <strain evidence="6">1078</strain>
    </source>
</reference>
<name>A0AAF1K3P1_9HYPH</name>
<keyword evidence="6" id="KW-1185">Reference proteome</keyword>